<dbReference type="EMBL" id="CYHE01000003">
    <property type="protein sequence ID" value="CUA94893.1"/>
    <property type="molecule type" value="Genomic_DNA"/>
</dbReference>
<accession>A0A0K6HVS4</accession>
<evidence type="ECO:0000313" key="1">
    <source>
        <dbReference type="EMBL" id="CUA94893.1"/>
    </source>
</evidence>
<keyword evidence="2" id="KW-1185">Reference proteome</keyword>
<organism evidence="1 2">
    <name type="scientific">Pannonibacter indicus</name>
    <dbReference type="NCBI Taxonomy" id="466044"/>
    <lineage>
        <taxon>Bacteria</taxon>
        <taxon>Pseudomonadati</taxon>
        <taxon>Pseudomonadota</taxon>
        <taxon>Alphaproteobacteria</taxon>
        <taxon>Hyphomicrobiales</taxon>
        <taxon>Stappiaceae</taxon>
        <taxon>Pannonibacter</taxon>
    </lineage>
</organism>
<sequence>MNIALTGIGYDASHLPTDALIRTENARNQEGQQRLIEATNGPSKHCKQSMSGELRSTFIALKVRTGTGLYIPV</sequence>
<dbReference type="Proteomes" id="UP000183900">
    <property type="component" value="Unassembled WGS sequence"/>
</dbReference>
<protein>
    <submittedName>
        <fullName evidence="1">Uncharacterized protein</fullName>
    </submittedName>
</protein>
<reference evidence="2" key="1">
    <citation type="submission" date="2015-08" db="EMBL/GenBank/DDBJ databases">
        <authorList>
            <person name="Varghese N."/>
        </authorList>
    </citation>
    <scope>NUCLEOTIDE SEQUENCE [LARGE SCALE GENOMIC DNA]</scope>
    <source>
        <strain evidence="2">DSM 23407</strain>
    </source>
</reference>
<gene>
    <name evidence="1" type="ORF">Ga0061067_103348</name>
</gene>
<proteinExistence type="predicted"/>
<dbReference type="RefSeq" id="WP_055455119.1">
    <property type="nucleotide sequence ID" value="NZ_CYHE01000003.1"/>
</dbReference>
<dbReference type="AlphaFoldDB" id="A0A0K6HVS4"/>
<evidence type="ECO:0000313" key="2">
    <source>
        <dbReference type="Proteomes" id="UP000183900"/>
    </source>
</evidence>
<name>A0A0K6HVS4_9HYPH</name>